<evidence type="ECO:0000259" key="7">
    <source>
        <dbReference type="Pfam" id="PF04138"/>
    </source>
</evidence>
<dbReference type="PANTHER" id="PTHR38459">
    <property type="entry name" value="PROPHAGE BACTOPRENOL-LINKED GLUCOSE TRANSLOCASE HOMOLOG"/>
    <property type="match status" value="1"/>
</dbReference>
<keyword evidence="3 6" id="KW-0812">Transmembrane</keyword>
<gene>
    <name evidence="8" type="ORF">PR018_22940</name>
</gene>
<reference evidence="8 9" key="1">
    <citation type="journal article" date="2019" name="Phytopathology">
        <title>A Novel Group of Rhizobium tumorigenes-Like Agrobacteria Associated with Crown Gall Disease of Rhododendron and Blueberry.</title>
        <authorList>
            <person name="Kuzmanovic N."/>
            <person name="Behrens P."/>
            <person name="Idczak E."/>
            <person name="Wagner S."/>
            <person name="Gotz M."/>
            <person name="Sproer C."/>
            <person name="Bunk B."/>
            <person name="Overmann J."/>
            <person name="Smalla K."/>
        </authorList>
    </citation>
    <scope>NUCLEOTIDE SEQUENCE [LARGE SCALE GENOMIC DNA]</scope>
    <source>
        <strain evidence="9">rho-6.2</strain>
    </source>
</reference>
<evidence type="ECO:0000313" key="9">
    <source>
        <dbReference type="Proteomes" id="UP000318939"/>
    </source>
</evidence>
<feature type="transmembrane region" description="Helical" evidence="6">
    <location>
        <begin position="40"/>
        <end position="63"/>
    </location>
</feature>
<evidence type="ECO:0000256" key="4">
    <source>
        <dbReference type="ARBA" id="ARBA00022989"/>
    </source>
</evidence>
<keyword evidence="9" id="KW-1185">Reference proteome</keyword>
<name>A0ABY8INJ2_9HYPH</name>
<dbReference type="RefSeq" id="WP_142831019.1">
    <property type="nucleotide sequence ID" value="NZ_CP117268.1"/>
</dbReference>
<comment type="similarity">
    <text evidence="2">Belongs to the GtrA family.</text>
</comment>
<keyword evidence="5 6" id="KW-0472">Membrane</keyword>
<feature type="transmembrane region" description="Helical" evidence="6">
    <location>
        <begin position="12"/>
        <end position="34"/>
    </location>
</feature>
<evidence type="ECO:0000256" key="6">
    <source>
        <dbReference type="SAM" id="Phobius"/>
    </source>
</evidence>
<feature type="transmembrane region" description="Helical" evidence="6">
    <location>
        <begin position="75"/>
        <end position="100"/>
    </location>
</feature>
<accession>A0ABY8INJ2</accession>
<reference evidence="8 9" key="2">
    <citation type="journal article" date="2023" name="MicrobiologyOpen">
        <title>Genomics of the tumorigenes clade of the family Rhizobiaceae and description of Rhizobium rhododendri sp. nov.</title>
        <authorList>
            <person name="Kuzmanovic N."/>
            <person name="diCenzo G.C."/>
            <person name="Bunk B."/>
            <person name="Sproeer C."/>
            <person name="Fruehling A."/>
            <person name="Neumann-Schaal M."/>
            <person name="Overmann J."/>
            <person name="Smalla K."/>
        </authorList>
    </citation>
    <scope>NUCLEOTIDE SEQUENCE [LARGE SCALE GENOMIC DNA]</scope>
    <source>
        <strain evidence="9">rho-6.2</strain>
        <plasmid evidence="8 9">unnamed1</plasmid>
    </source>
</reference>
<keyword evidence="4 6" id="KW-1133">Transmembrane helix</keyword>
<dbReference type="Proteomes" id="UP000318939">
    <property type="component" value="Plasmid unnamed1"/>
</dbReference>
<protein>
    <submittedName>
        <fullName evidence="8">GtrA family protein</fullName>
    </submittedName>
</protein>
<proteinExistence type="inferred from homology"/>
<dbReference type="InterPro" id="IPR051401">
    <property type="entry name" value="GtrA_CellWall_Glycosyl"/>
</dbReference>
<evidence type="ECO:0000256" key="1">
    <source>
        <dbReference type="ARBA" id="ARBA00004141"/>
    </source>
</evidence>
<feature type="transmembrane region" description="Helical" evidence="6">
    <location>
        <begin position="112"/>
        <end position="129"/>
    </location>
</feature>
<dbReference type="InterPro" id="IPR007267">
    <property type="entry name" value="GtrA_DPMS_TM"/>
</dbReference>
<keyword evidence="8" id="KW-0614">Plasmid</keyword>
<evidence type="ECO:0000256" key="5">
    <source>
        <dbReference type="ARBA" id="ARBA00023136"/>
    </source>
</evidence>
<dbReference type="Pfam" id="PF04138">
    <property type="entry name" value="GtrA_DPMS_TM"/>
    <property type="match status" value="1"/>
</dbReference>
<sequence>MKATLIGLLSRPFIRFAISGGLAAGINILSRIALSQITPYSIAVTIAYLFGMTTAYVLMKLMVFEVSGQRLHSEFFRFVLVNVVAFAQVWLISIALARYVLPAMGYETHVETIGHVVGVLSPIVTSYFMHKYFTFSKQNA</sequence>
<dbReference type="PANTHER" id="PTHR38459:SF1">
    <property type="entry name" value="PROPHAGE BACTOPRENOL-LINKED GLUCOSE TRANSLOCASE HOMOLOG"/>
    <property type="match status" value="1"/>
</dbReference>
<organism evidence="8 9">
    <name type="scientific">Rhizobium rhododendri</name>
    <dbReference type="NCBI Taxonomy" id="2506430"/>
    <lineage>
        <taxon>Bacteria</taxon>
        <taxon>Pseudomonadati</taxon>
        <taxon>Pseudomonadota</taxon>
        <taxon>Alphaproteobacteria</taxon>
        <taxon>Hyphomicrobiales</taxon>
        <taxon>Rhizobiaceae</taxon>
        <taxon>Rhizobium/Agrobacterium group</taxon>
        <taxon>Rhizobium</taxon>
    </lineage>
</organism>
<evidence type="ECO:0000256" key="2">
    <source>
        <dbReference type="ARBA" id="ARBA00009399"/>
    </source>
</evidence>
<evidence type="ECO:0000313" key="8">
    <source>
        <dbReference type="EMBL" id="WFS25134.1"/>
    </source>
</evidence>
<geneLocation type="plasmid" evidence="8 9">
    <name>unnamed1</name>
</geneLocation>
<comment type="subcellular location">
    <subcellularLocation>
        <location evidence="1">Membrane</location>
        <topology evidence="1">Multi-pass membrane protein</topology>
    </subcellularLocation>
</comment>
<feature type="domain" description="GtrA/DPMS transmembrane" evidence="7">
    <location>
        <begin position="15"/>
        <end position="135"/>
    </location>
</feature>
<dbReference type="EMBL" id="CP117268">
    <property type="protein sequence ID" value="WFS25134.1"/>
    <property type="molecule type" value="Genomic_DNA"/>
</dbReference>
<evidence type="ECO:0000256" key="3">
    <source>
        <dbReference type="ARBA" id="ARBA00022692"/>
    </source>
</evidence>